<gene>
    <name evidence="1" type="ORF">CEXT_778751</name>
</gene>
<organism evidence="1 2">
    <name type="scientific">Caerostris extrusa</name>
    <name type="common">Bark spider</name>
    <name type="synonym">Caerostris bankana</name>
    <dbReference type="NCBI Taxonomy" id="172846"/>
    <lineage>
        <taxon>Eukaryota</taxon>
        <taxon>Metazoa</taxon>
        <taxon>Ecdysozoa</taxon>
        <taxon>Arthropoda</taxon>
        <taxon>Chelicerata</taxon>
        <taxon>Arachnida</taxon>
        <taxon>Araneae</taxon>
        <taxon>Araneomorphae</taxon>
        <taxon>Entelegynae</taxon>
        <taxon>Araneoidea</taxon>
        <taxon>Araneidae</taxon>
        <taxon>Caerostris</taxon>
    </lineage>
</organism>
<keyword evidence="2" id="KW-1185">Reference proteome</keyword>
<comment type="caution">
    <text evidence="1">The sequence shown here is derived from an EMBL/GenBank/DDBJ whole genome shotgun (WGS) entry which is preliminary data.</text>
</comment>
<evidence type="ECO:0000313" key="2">
    <source>
        <dbReference type="Proteomes" id="UP001054945"/>
    </source>
</evidence>
<name>A0AAV4X730_CAEEX</name>
<accession>A0AAV4X730</accession>
<protein>
    <submittedName>
        <fullName evidence="1">Uncharacterized protein</fullName>
    </submittedName>
</protein>
<dbReference type="Proteomes" id="UP001054945">
    <property type="component" value="Unassembled WGS sequence"/>
</dbReference>
<proteinExistence type="predicted"/>
<reference evidence="1 2" key="1">
    <citation type="submission" date="2021-06" db="EMBL/GenBank/DDBJ databases">
        <title>Caerostris extrusa draft genome.</title>
        <authorList>
            <person name="Kono N."/>
            <person name="Arakawa K."/>
        </authorList>
    </citation>
    <scope>NUCLEOTIDE SEQUENCE [LARGE SCALE GENOMIC DNA]</scope>
</reference>
<dbReference type="AlphaFoldDB" id="A0AAV4X730"/>
<sequence length="122" mass="13966">MDGFALDLWPISLAKSQNSRVMARAEMCLELRVGVALIFYHSVLMNRPRYYVKHCNKWNHRKKPYTSSHIFMSLKNVTLCNFHGLNGTIRREPKIILDTPFNSAVTSIALNTAPFSHADVCK</sequence>
<dbReference type="EMBL" id="BPLR01017277">
    <property type="protein sequence ID" value="GIY89975.1"/>
    <property type="molecule type" value="Genomic_DNA"/>
</dbReference>
<evidence type="ECO:0000313" key="1">
    <source>
        <dbReference type="EMBL" id="GIY89975.1"/>
    </source>
</evidence>